<keyword evidence="3" id="KW-0067">ATP-binding</keyword>
<evidence type="ECO:0000313" key="5">
    <source>
        <dbReference type="EMBL" id="MEJ2865206.1"/>
    </source>
</evidence>
<keyword evidence="3" id="KW-0547">Nucleotide-binding</keyword>
<name>A0ABU8MDY3_9PSEU</name>
<sequence>MLRVLHLAGSAVSDFHADLSLTYARGCLAAMGDAYESHPAHVSPDGRWRFPASFDPDVIAAAPALDPPDALAHLGRLGLDVVLPQMFCLPGMTSYRSLFDVLGVPVVGNTGEVMAIGARKAAAKAMVAAAGVDVPAGEVLRPGERPTVSPPAVVKPEDADNSLGVTLVREAAEFDAALEAAFAHAGRVIVEEFVPLGREVRCGLIERATTSGSELVGLPLEEYLLDDATHPVRGYADKLAPGDGGLTLVAKDNPDVVIVDRDDPLTERVWEVARRAHRALGCRDYSLFDLRIDPAGRPVFLEASLYCSFSPASVLAVMARAGGIGLDELLATAITSAMGARPRRTTPPAAARRG</sequence>
<dbReference type="Gene3D" id="3.40.50.20">
    <property type="match status" value="1"/>
</dbReference>
<keyword evidence="6" id="KW-1185">Reference proteome</keyword>
<dbReference type="RefSeq" id="WP_337706579.1">
    <property type="nucleotide sequence ID" value="NZ_JBBEGM010000016.1"/>
</dbReference>
<dbReference type="PANTHER" id="PTHR23132">
    <property type="entry name" value="D-ALANINE--D-ALANINE LIGASE"/>
    <property type="match status" value="1"/>
</dbReference>
<comment type="similarity">
    <text evidence="1">Belongs to the D-alanine--D-alanine ligase family.</text>
</comment>
<gene>
    <name evidence="5" type="ORF">WCD58_28875</name>
</gene>
<evidence type="ECO:0000256" key="1">
    <source>
        <dbReference type="ARBA" id="ARBA00010871"/>
    </source>
</evidence>
<feature type="domain" description="ATP-grasp" evidence="4">
    <location>
        <begin position="124"/>
        <end position="335"/>
    </location>
</feature>
<evidence type="ECO:0000256" key="2">
    <source>
        <dbReference type="ARBA" id="ARBA00022598"/>
    </source>
</evidence>
<dbReference type="InterPro" id="IPR011761">
    <property type="entry name" value="ATP-grasp"/>
</dbReference>
<dbReference type="PANTHER" id="PTHR23132:SF23">
    <property type="entry name" value="D-ALANINE--D-ALANINE LIGASE B"/>
    <property type="match status" value="1"/>
</dbReference>
<dbReference type="GO" id="GO:0016874">
    <property type="term" value="F:ligase activity"/>
    <property type="evidence" value="ECO:0007669"/>
    <property type="project" value="UniProtKB-KW"/>
</dbReference>
<dbReference type="PROSITE" id="PS50975">
    <property type="entry name" value="ATP_GRASP"/>
    <property type="match status" value="1"/>
</dbReference>
<comment type="caution">
    <text evidence="5">The sequence shown here is derived from an EMBL/GenBank/DDBJ whole genome shotgun (WGS) entry which is preliminary data.</text>
</comment>
<reference evidence="5 6" key="1">
    <citation type="submission" date="2024-03" db="EMBL/GenBank/DDBJ databases">
        <title>Actinomycetospora sp. OC33-EN07, a novel actinomycete isolated from wild orchid (Aerides multiflora).</title>
        <authorList>
            <person name="Suriyachadkun C."/>
        </authorList>
    </citation>
    <scope>NUCLEOTIDE SEQUENCE [LARGE SCALE GENOMIC DNA]</scope>
    <source>
        <strain evidence="5 6">OC33-EN07</strain>
    </source>
</reference>
<dbReference type="Pfam" id="PF07478">
    <property type="entry name" value="Dala_Dala_lig_C"/>
    <property type="match status" value="1"/>
</dbReference>
<dbReference type="SUPFAM" id="SSF56059">
    <property type="entry name" value="Glutathione synthetase ATP-binding domain-like"/>
    <property type="match status" value="1"/>
</dbReference>
<dbReference type="Gene3D" id="3.30.1490.20">
    <property type="entry name" value="ATP-grasp fold, A domain"/>
    <property type="match status" value="1"/>
</dbReference>
<keyword evidence="2 5" id="KW-0436">Ligase</keyword>
<protein>
    <submittedName>
        <fullName evidence="5">D-alanine--D-alanine ligase</fullName>
    </submittedName>
</protein>
<evidence type="ECO:0000256" key="3">
    <source>
        <dbReference type="PROSITE-ProRule" id="PRU00409"/>
    </source>
</evidence>
<dbReference type="EMBL" id="JBBEGM010000016">
    <property type="protein sequence ID" value="MEJ2865206.1"/>
    <property type="molecule type" value="Genomic_DNA"/>
</dbReference>
<dbReference type="Gene3D" id="3.30.470.20">
    <property type="entry name" value="ATP-grasp fold, B domain"/>
    <property type="match status" value="1"/>
</dbReference>
<dbReference type="InterPro" id="IPR011095">
    <property type="entry name" value="Dala_Dala_lig_C"/>
</dbReference>
<dbReference type="InterPro" id="IPR013815">
    <property type="entry name" value="ATP_grasp_subdomain_1"/>
</dbReference>
<accession>A0ABU8MDY3</accession>
<dbReference type="Proteomes" id="UP001369736">
    <property type="component" value="Unassembled WGS sequence"/>
</dbReference>
<organism evidence="5 6">
    <name type="scientific">Actinomycetospora flava</name>
    <dbReference type="NCBI Taxonomy" id="3129232"/>
    <lineage>
        <taxon>Bacteria</taxon>
        <taxon>Bacillati</taxon>
        <taxon>Actinomycetota</taxon>
        <taxon>Actinomycetes</taxon>
        <taxon>Pseudonocardiales</taxon>
        <taxon>Pseudonocardiaceae</taxon>
        <taxon>Actinomycetospora</taxon>
    </lineage>
</organism>
<proteinExistence type="inferred from homology"/>
<evidence type="ECO:0000259" key="4">
    <source>
        <dbReference type="PROSITE" id="PS50975"/>
    </source>
</evidence>
<evidence type="ECO:0000313" key="6">
    <source>
        <dbReference type="Proteomes" id="UP001369736"/>
    </source>
</evidence>